<dbReference type="Pfam" id="PF00440">
    <property type="entry name" value="TetR_N"/>
    <property type="match status" value="1"/>
</dbReference>
<dbReference type="PROSITE" id="PS50977">
    <property type="entry name" value="HTH_TETR_2"/>
    <property type="match status" value="1"/>
</dbReference>
<evidence type="ECO:0000256" key="3">
    <source>
        <dbReference type="ARBA" id="ARBA00023163"/>
    </source>
</evidence>
<dbReference type="Pfam" id="PF16859">
    <property type="entry name" value="TetR_C_11"/>
    <property type="match status" value="1"/>
</dbReference>
<dbReference type="Gene3D" id="1.10.357.10">
    <property type="entry name" value="Tetracycline Repressor, domain 2"/>
    <property type="match status" value="1"/>
</dbReference>
<dbReference type="GO" id="GO:0000976">
    <property type="term" value="F:transcription cis-regulatory region binding"/>
    <property type="evidence" value="ECO:0007669"/>
    <property type="project" value="TreeGrafter"/>
</dbReference>
<reference evidence="6 7" key="1">
    <citation type="submission" date="2019-03" db="EMBL/GenBank/DDBJ databases">
        <title>Genomic Encyclopedia of Type Strains, Phase III (KMG-III): the genomes of soil and plant-associated and newly described type strains.</title>
        <authorList>
            <person name="Whitman W."/>
        </authorList>
    </citation>
    <scope>NUCLEOTIDE SEQUENCE [LARGE SCALE GENOMIC DNA]</scope>
    <source>
        <strain evidence="6 7">VKM Ac-2575</strain>
    </source>
</reference>
<dbReference type="InterPro" id="IPR011075">
    <property type="entry name" value="TetR_C"/>
</dbReference>
<dbReference type="PANTHER" id="PTHR30055">
    <property type="entry name" value="HTH-TYPE TRANSCRIPTIONAL REGULATOR RUTR"/>
    <property type="match status" value="1"/>
</dbReference>
<evidence type="ECO:0000313" key="7">
    <source>
        <dbReference type="Proteomes" id="UP000295151"/>
    </source>
</evidence>
<evidence type="ECO:0000259" key="5">
    <source>
        <dbReference type="PROSITE" id="PS50977"/>
    </source>
</evidence>
<accession>A0A4R7TBK0</accession>
<evidence type="ECO:0000313" key="6">
    <source>
        <dbReference type="EMBL" id="TDU88657.1"/>
    </source>
</evidence>
<dbReference type="InterPro" id="IPR009057">
    <property type="entry name" value="Homeodomain-like_sf"/>
</dbReference>
<organism evidence="6 7">
    <name type="scientific">Kribbella voronezhensis</name>
    <dbReference type="NCBI Taxonomy" id="2512212"/>
    <lineage>
        <taxon>Bacteria</taxon>
        <taxon>Bacillati</taxon>
        <taxon>Actinomycetota</taxon>
        <taxon>Actinomycetes</taxon>
        <taxon>Propionibacteriales</taxon>
        <taxon>Kribbellaceae</taxon>
        <taxon>Kribbella</taxon>
    </lineage>
</organism>
<proteinExistence type="predicted"/>
<keyword evidence="1" id="KW-0805">Transcription regulation</keyword>
<dbReference type="EMBL" id="SOCE01000001">
    <property type="protein sequence ID" value="TDU88657.1"/>
    <property type="molecule type" value="Genomic_DNA"/>
</dbReference>
<dbReference type="Proteomes" id="UP000295151">
    <property type="component" value="Unassembled WGS sequence"/>
</dbReference>
<protein>
    <submittedName>
        <fullName evidence="6">TetR family transcriptional regulator</fullName>
    </submittedName>
</protein>
<keyword evidence="2 4" id="KW-0238">DNA-binding</keyword>
<dbReference type="InterPro" id="IPR001647">
    <property type="entry name" value="HTH_TetR"/>
</dbReference>
<dbReference type="PANTHER" id="PTHR30055:SF148">
    <property type="entry name" value="TETR-FAMILY TRANSCRIPTIONAL REGULATOR"/>
    <property type="match status" value="1"/>
</dbReference>
<comment type="caution">
    <text evidence="6">The sequence shown here is derived from an EMBL/GenBank/DDBJ whole genome shotgun (WGS) entry which is preliminary data.</text>
</comment>
<dbReference type="InterPro" id="IPR050109">
    <property type="entry name" value="HTH-type_TetR-like_transc_reg"/>
</dbReference>
<dbReference type="PRINTS" id="PR00455">
    <property type="entry name" value="HTHTETR"/>
</dbReference>
<evidence type="ECO:0000256" key="1">
    <source>
        <dbReference type="ARBA" id="ARBA00023015"/>
    </source>
</evidence>
<dbReference type="SUPFAM" id="SSF48498">
    <property type="entry name" value="Tetracyclin repressor-like, C-terminal domain"/>
    <property type="match status" value="1"/>
</dbReference>
<dbReference type="Gene3D" id="1.10.10.60">
    <property type="entry name" value="Homeodomain-like"/>
    <property type="match status" value="1"/>
</dbReference>
<evidence type="ECO:0000256" key="4">
    <source>
        <dbReference type="PROSITE-ProRule" id="PRU00335"/>
    </source>
</evidence>
<dbReference type="SUPFAM" id="SSF46689">
    <property type="entry name" value="Homeodomain-like"/>
    <property type="match status" value="1"/>
</dbReference>
<evidence type="ECO:0000256" key="2">
    <source>
        <dbReference type="ARBA" id="ARBA00023125"/>
    </source>
</evidence>
<feature type="domain" description="HTH tetR-type" evidence="5">
    <location>
        <begin position="18"/>
        <end position="78"/>
    </location>
</feature>
<dbReference type="AlphaFoldDB" id="A0A4R7TBK0"/>
<keyword evidence="7" id="KW-1185">Reference proteome</keyword>
<gene>
    <name evidence="6" type="ORF">EV138_2203</name>
</gene>
<sequence>MLLPMERQRASRGRTRSEVSRQAVLAAAIQIIGIDGYAALSIERIARESGVGKQTVYRWWPTKADVVMEALLHKVEVHIPIPDTGALESDLRQFLTTSLQLGRMPQVAELLRALAAEAQLNPAFAERFRATFVDHRRAALTTILTRDDGRRPAPVRTSTLVDVVFGVIWYRLLILPTEFDDDLVTELITLLTQAGAR</sequence>
<keyword evidence="3" id="KW-0804">Transcription</keyword>
<dbReference type="GO" id="GO:0003700">
    <property type="term" value="F:DNA-binding transcription factor activity"/>
    <property type="evidence" value="ECO:0007669"/>
    <property type="project" value="TreeGrafter"/>
</dbReference>
<dbReference type="InterPro" id="IPR036271">
    <property type="entry name" value="Tet_transcr_reg_TetR-rel_C_sf"/>
</dbReference>
<feature type="DNA-binding region" description="H-T-H motif" evidence="4">
    <location>
        <begin position="41"/>
        <end position="60"/>
    </location>
</feature>
<name>A0A4R7TBK0_9ACTN</name>